<reference evidence="1" key="1">
    <citation type="submission" date="2023-01" db="EMBL/GenBank/DDBJ databases">
        <title>The chitinases involved in constricting ring structure development in the nematode-trapping fungus Drechslerella dactyloides.</title>
        <authorList>
            <person name="Wang R."/>
            <person name="Zhang L."/>
            <person name="Tang P."/>
            <person name="Li S."/>
            <person name="Liang L."/>
        </authorList>
    </citation>
    <scope>NUCLEOTIDE SEQUENCE</scope>
    <source>
        <strain evidence="1">YMF1.00031</strain>
    </source>
</reference>
<keyword evidence="2" id="KW-1185">Reference proteome</keyword>
<dbReference type="Proteomes" id="UP001221413">
    <property type="component" value="Unassembled WGS sequence"/>
</dbReference>
<evidence type="ECO:0000313" key="2">
    <source>
        <dbReference type="Proteomes" id="UP001221413"/>
    </source>
</evidence>
<dbReference type="EMBL" id="JAQGDS010000009">
    <property type="protein sequence ID" value="KAJ6258212.1"/>
    <property type="molecule type" value="Genomic_DNA"/>
</dbReference>
<accession>A0AAD6ITQ5</accession>
<evidence type="ECO:0000313" key="1">
    <source>
        <dbReference type="EMBL" id="KAJ6258212.1"/>
    </source>
</evidence>
<proteinExistence type="predicted"/>
<protein>
    <submittedName>
        <fullName evidence="1">Uncharacterized protein</fullName>
    </submittedName>
</protein>
<comment type="caution">
    <text evidence="1">The sequence shown here is derived from an EMBL/GenBank/DDBJ whole genome shotgun (WGS) entry which is preliminary data.</text>
</comment>
<name>A0AAD6ITQ5_DREDA</name>
<dbReference type="AlphaFoldDB" id="A0AAD6ITQ5"/>
<sequence>MERNKRVLNDLKCDKCRKDHKTVRDTTARKPSRSSQLTKRLKHLVYVFLWPMAEPLRPLRSSDWPMFSLNAAVQNTQYHQDMEYTTEYEEEHHNWAASEGHQQWHDHYTYHMYPIDYTSPFSPDSGFSD</sequence>
<gene>
    <name evidence="1" type="ORF">Dda_7131</name>
</gene>
<organism evidence="1 2">
    <name type="scientific">Drechslerella dactyloides</name>
    <name type="common">Nematode-trapping fungus</name>
    <name type="synonym">Arthrobotrys dactyloides</name>
    <dbReference type="NCBI Taxonomy" id="74499"/>
    <lineage>
        <taxon>Eukaryota</taxon>
        <taxon>Fungi</taxon>
        <taxon>Dikarya</taxon>
        <taxon>Ascomycota</taxon>
        <taxon>Pezizomycotina</taxon>
        <taxon>Orbiliomycetes</taxon>
        <taxon>Orbiliales</taxon>
        <taxon>Orbiliaceae</taxon>
        <taxon>Drechslerella</taxon>
    </lineage>
</organism>